<dbReference type="Proteomes" id="UP000460287">
    <property type="component" value="Unassembled WGS sequence"/>
</dbReference>
<reference evidence="3 4" key="1">
    <citation type="submission" date="2019-08" db="EMBL/GenBank/DDBJ databases">
        <title>In-depth cultivation of the pig gut microbiome towards novel bacterial diversity and tailored functional studies.</title>
        <authorList>
            <person name="Wylensek D."/>
            <person name="Hitch T.C.A."/>
            <person name="Clavel T."/>
        </authorList>
    </citation>
    <scope>NUCLEOTIDE SEQUENCE [LARGE SCALE GENOMIC DNA]</scope>
    <source>
        <strain evidence="3 4">WCA-383-APC-5B</strain>
    </source>
</reference>
<feature type="coiled-coil region" evidence="1">
    <location>
        <begin position="79"/>
        <end position="106"/>
    </location>
</feature>
<gene>
    <name evidence="3" type="ORF">FYJ33_00905</name>
</gene>
<proteinExistence type="predicted"/>
<evidence type="ECO:0000313" key="4">
    <source>
        <dbReference type="Proteomes" id="UP000460287"/>
    </source>
</evidence>
<dbReference type="AlphaFoldDB" id="A0A7X2MVU3"/>
<keyword evidence="2" id="KW-1133">Transmembrane helix</keyword>
<keyword evidence="4" id="KW-1185">Reference proteome</keyword>
<comment type="caution">
    <text evidence="3">The sequence shown here is derived from an EMBL/GenBank/DDBJ whole genome shotgun (WGS) entry which is preliminary data.</text>
</comment>
<dbReference type="RefSeq" id="WP_154529885.1">
    <property type="nucleotide sequence ID" value="NZ_VULX01000001.1"/>
</dbReference>
<dbReference type="EMBL" id="VULX01000001">
    <property type="protein sequence ID" value="MSR90004.1"/>
    <property type="molecule type" value="Genomic_DNA"/>
</dbReference>
<accession>A0A7X2MVU3</accession>
<evidence type="ECO:0000256" key="1">
    <source>
        <dbReference type="SAM" id="Coils"/>
    </source>
</evidence>
<sequence length="167" mass="19404">MNKLLQKEIEYIRGNTVVSPEKTHMNPDAEREYERLKKAKRDRKLRKKLRKKEIKKSYTQIIIMTFVVGMIVIYGDNRIYKAQSQLNTLKRSISTIENENEALKVDILKSSSISDIRSAAENKLKMVSPTQNDVVSIDLEKNNFKIVSENSINKNDGILAKIKRLFF</sequence>
<organism evidence="3 4">
    <name type="scientific">Inconstantimicrobium porci</name>
    <dbReference type="NCBI Taxonomy" id="2652291"/>
    <lineage>
        <taxon>Bacteria</taxon>
        <taxon>Bacillati</taxon>
        <taxon>Bacillota</taxon>
        <taxon>Clostridia</taxon>
        <taxon>Eubacteriales</taxon>
        <taxon>Clostridiaceae</taxon>
        <taxon>Inconstantimicrobium</taxon>
    </lineage>
</organism>
<name>A0A7X2MVU3_9CLOT</name>
<evidence type="ECO:0000256" key="2">
    <source>
        <dbReference type="SAM" id="Phobius"/>
    </source>
</evidence>
<keyword evidence="2" id="KW-0812">Transmembrane</keyword>
<keyword evidence="1" id="KW-0175">Coiled coil</keyword>
<keyword evidence="2" id="KW-0472">Membrane</keyword>
<protein>
    <recommendedName>
        <fullName evidence="5">Cell division protein FtsL</fullName>
    </recommendedName>
</protein>
<evidence type="ECO:0008006" key="5">
    <source>
        <dbReference type="Google" id="ProtNLM"/>
    </source>
</evidence>
<evidence type="ECO:0000313" key="3">
    <source>
        <dbReference type="EMBL" id="MSR90004.1"/>
    </source>
</evidence>
<feature type="transmembrane region" description="Helical" evidence="2">
    <location>
        <begin position="57"/>
        <end position="75"/>
    </location>
</feature>